<sequence>MEKLSPKNLYMLPSFKEENVNYLYQSLKYAKSMHAIVHRLNKKQRNPLILPPTYHDIPVEEISDELDNILPKASAETLSLCDGENLRTQHLQFLINNTKSSGKLLSSSAFTPTPNEVPIQVITGAAIYSTNNKHISHMGSNQQWLNQLVGFFKDMTEMNVYIDSSISFDSFLFYPTGTIKAFITYDLLEMGNNQDSWKIRKHNLLVFYYLIEELQLYTSENTEVISVLTKEYDSEYNRLYQALQRSDFLLSDFESIEAFINTTHYSKMERNEIGVFLDTANIFTGLQSLKVDFHHLFTLMFGTFMQNHIKDQYATIYYPEFEEESKAIYAHQKVEELRKYLESQGFTILETHNQKSKAKEVVHGIELDIDDQVLISKMEERKEKYNELILFTGDFHFYNIACEYRDSGKKVNLISLSEADTSQDMVREFQESHSFITDYSQCFKLY</sequence>
<feature type="domain" description="NYN" evidence="1">
    <location>
        <begin position="273"/>
        <end position="431"/>
    </location>
</feature>
<dbReference type="STRING" id="1385514.N782_00460"/>
<dbReference type="eggNOG" id="ENOG5033W4Y">
    <property type="taxonomic scope" value="Bacteria"/>
</dbReference>
<dbReference type="AlphaFoldDB" id="A0A0A2TKT1"/>
<dbReference type="Proteomes" id="UP000030147">
    <property type="component" value="Unassembled WGS sequence"/>
</dbReference>
<dbReference type="EMBL" id="AVBF01000001">
    <property type="protein sequence ID" value="KGP74681.1"/>
    <property type="molecule type" value="Genomic_DNA"/>
</dbReference>
<dbReference type="GO" id="GO:0004540">
    <property type="term" value="F:RNA nuclease activity"/>
    <property type="evidence" value="ECO:0007669"/>
    <property type="project" value="InterPro"/>
</dbReference>
<dbReference type="Gene3D" id="3.40.50.1010">
    <property type="entry name" value="5'-nuclease"/>
    <property type="match status" value="1"/>
</dbReference>
<reference evidence="2 3" key="1">
    <citation type="journal article" date="2015" name="Stand. Genomic Sci.">
        <title>High quality draft genome sequence of the moderately halophilic bacterium Pontibacillus yanchengensis Y32(T) and comparison among Pontibacillus genomes.</title>
        <authorList>
            <person name="Huang J."/>
            <person name="Qiao Z.X."/>
            <person name="Tang J.W."/>
            <person name="Wang G."/>
        </authorList>
    </citation>
    <scope>NUCLEOTIDE SEQUENCE [LARGE SCALE GENOMIC DNA]</scope>
    <source>
        <strain evidence="2 3">Y32</strain>
    </source>
</reference>
<dbReference type="InterPro" id="IPR021139">
    <property type="entry name" value="NYN"/>
</dbReference>
<dbReference type="Pfam" id="PF01936">
    <property type="entry name" value="NYN"/>
    <property type="match status" value="1"/>
</dbReference>
<evidence type="ECO:0000259" key="1">
    <source>
        <dbReference type="Pfam" id="PF01936"/>
    </source>
</evidence>
<evidence type="ECO:0000313" key="3">
    <source>
        <dbReference type="Proteomes" id="UP000030147"/>
    </source>
</evidence>
<name>A0A0A2TKT1_9BACI</name>
<organism evidence="2 3">
    <name type="scientific">Pontibacillus yanchengensis Y32</name>
    <dbReference type="NCBI Taxonomy" id="1385514"/>
    <lineage>
        <taxon>Bacteria</taxon>
        <taxon>Bacillati</taxon>
        <taxon>Bacillota</taxon>
        <taxon>Bacilli</taxon>
        <taxon>Bacillales</taxon>
        <taxon>Bacillaceae</taxon>
        <taxon>Pontibacillus</taxon>
    </lineage>
</organism>
<proteinExistence type="predicted"/>
<comment type="caution">
    <text evidence="2">The sequence shown here is derived from an EMBL/GenBank/DDBJ whole genome shotgun (WGS) entry which is preliminary data.</text>
</comment>
<dbReference type="RefSeq" id="WP_036815123.1">
    <property type="nucleotide sequence ID" value="NZ_AVBF01000001.1"/>
</dbReference>
<dbReference type="OrthoDB" id="3035018at2"/>
<keyword evidence="3" id="KW-1185">Reference proteome</keyword>
<protein>
    <recommendedName>
        <fullName evidence="1">NYN domain-containing protein</fullName>
    </recommendedName>
</protein>
<gene>
    <name evidence="2" type="ORF">N782_00460</name>
</gene>
<accession>A0A0A2TKT1</accession>
<evidence type="ECO:0000313" key="2">
    <source>
        <dbReference type="EMBL" id="KGP74681.1"/>
    </source>
</evidence>